<gene>
    <name evidence="7" type="ORF">DOFOFD_04755</name>
</gene>
<feature type="domain" description="Glycosyltransferase 2-like" evidence="6">
    <location>
        <begin position="22"/>
        <end position="157"/>
    </location>
</feature>
<dbReference type="RefSeq" id="WP_394819263.1">
    <property type="nucleotide sequence ID" value="NZ_JAWJZY010000002.1"/>
</dbReference>
<evidence type="ECO:0000259" key="6">
    <source>
        <dbReference type="Pfam" id="PF00535"/>
    </source>
</evidence>
<organism evidence="7 8">
    <name type="scientific">Sorlinia euscelidii</name>
    <dbReference type="NCBI Taxonomy" id="3081148"/>
    <lineage>
        <taxon>Bacteria</taxon>
        <taxon>Pseudomonadati</taxon>
        <taxon>Pseudomonadota</taxon>
        <taxon>Alphaproteobacteria</taxon>
        <taxon>Acetobacterales</taxon>
        <taxon>Acetobacteraceae</taxon>
        <taxon>Sorlinia</taxon>
    </lineage>
</organism>
<sequence>MEFSVFKNDFFKKSGKPFNYAIAIPACNEETYIERCLKACSFSMNSFNMQGAITVLINNSHDNTLNLARDWANSCEIPVLIVDVKFPPALSHAGKARQTALGIASKCVSRQGYLLTTDADSHPYPDWVENSISPMEAGKADMVCGQIFLDPEAADRLPDLILKRGDIEEEYRTISREINHLINPDPINSWPFHGQTSGASIAVTVRAYREVGGLPAVPVGEDRALAKAFETNDLAILYADDVKVWTSSRLGGRAKGGMADTIAARVAGRKHICDESVELAEAVLSRALWRAKFRLAYATSQNLTTLYAEAGINAPADFPDFKTFGALWSYVEKSSPLLARRRLSWEEMYLELPKLKQVREDVRAMVRPRLKRMQMSRAQ</sequence>
<comment type="caution">
    <text evidence="7">The sequence shown here is derived from an EMBL/GenBank/DDBJ whole genome shotgun (WGS) entry which is preliminary data.</text>
</comment>
<keyword evidence="3" id="KW-0328">Glycosyltransferase</keyword>
<keyword evidence="5" id="KW-0472">Membrane</keyword>
<dbReference type="PANTHER" id="PTHR43646:SF2">
    <property type="entry name" value="GLYCOSYLTRANSFERASE 2-LIKE DOMAIN-CONTAINING PROTEIN"/>
    <property type="match status" value="1"/>
</dbReference>
<evidence type="ECO:0000256" key="3">
    <source>
        <dbReference type="ARBA" id="ARBA00022676"/>
    </source>
</evidence>
<dbReference type="Proteomes" id="UP001312908">
    <property type="component" value="Unassembled WGS sequence"/>
</dbReference>
<comment type="subcellular location">
    <subcellularLocation>
        <location evidence="1">Cell membrane</location>
    </subcellularLocation>
</comment>
<evidence type="ECO:0000313" key="7">
    <source>
        <dbReference type="EMBL" id="MEE8658315.1"/>
    </source>
</evidence>
<dbReference type="PANTHER" id="PTHR43646">
    <property type="entry name" value="GLYCOSYLTRANSFERASE"/>
    <property type="match status" value="1"/>
</dbReference>
<evidence type="ECO:0000313" key="8">
    <source>
        <dbReference type="Proteomes" id="UP001312908"/>
    </source>
</evidence>
<dbReference type="Pfam" id="PF00535">
    <property type="entry name" value="Glycos_transf_2"/>
    <property type="match status" value="1"/>
</dbReference>
<keyword evidence="2" id="KW-1003">Cell membrane</keyword>
<reference evidence="7 8" key="1">
    <citation type="submission" date="2023-10" db="EMBL/GenBank/DDBJ databases">
        <title>Sorlinia euscelidii gen. nov., sp. nov., an acetic acid bacteria isolated from the gut of Euscelidius variegatus emitter.</title>
        <authorList>
            <person name="Michoud G."/>
            <person name="Marasco R."/>
            <person name="Seferji K."/>
            <person name="Gonella E."/>
            <person name="Garuglieri E."/>
            <person name="Alma A."/>
            <person name="Mapelli F."/>
            <person name="Borin S."/>
            <person name="Daffonchio D."/>
            <person name="Crotti E."/>
        </authorList>
    </citation>
    <scope>NUCLEOTIDE SEQUENCE [LARGE SCALE GENOMIC DNA]</scope>
    <source>
        <strain evidence="7 8">EV16P</strain>
    </source>
</reference>
<dbReference type="InterPro" id="IPR001173">
    <property type="entry name" value="Glyco_trans_2-like"/>
</dbReference>
<accession>A0ABU7U1G7</accession>
<dbReference type="SUPFAM" id="SSF53448">
    <property type="entry name" value="Nucleotide-diphospho-sugar transferases"/>
    <property type="match status" value="1"/>
</dbReference>
<name>A0ABU7U1G7_9PROT</name>
<dbReference type="Gene3D" id="3.90.550.10">
    <property type="entry name" value="Spore Coat Polysaccharide Biosynthesis Protein SpsA, Chain A"/>
    <property type="match status" value="1"/>
</dbReference>
<dbReference type="InterPro" id="IPR029044">
    <property type="entry name" value="Nucleotide-diphossugar_trans"/>
</dbReference>
<evidence type="ECO:0000256" key="2">
    <source>
        <dbReference type="ARBA" id="ARBA00022475"/>
    </source>
</evidence>
<proteinExistence type="predicted"/>
<keyword evidence="8" id="KW-1185">Reference proteome</keyword>
<protein>
    <recommendedName>
        <fullName evidence="6">Glycosyltransferase 2-like domain-containing protein</fullName>
    </recommendedName>
</protein>
<evidence type="ECO:0000256" key="1">
    <source>
        <dbReference type="ARBA" id="ARBA00004236"/>
    </source>
</evidence>
<dbReference type="EMBL" id="JAWJZY010000002">
    <property type="protein sequence ID" value="MEE8658315.1"/>
    <property type="molecule type" value="Genomic_DNA"/>
</dbReference>
<keyword evidence="4" id="KW-0808">Transferase</keyword>
<evidence type="ECO:0000256" key="4">
    <source>
        <dbReference type="ARBA" id="ARBA00022679"/>
    </source>
</evidence>
<evidence type="ECO:0000256" key="5">
    <source>
        <dbReference type="ARBA" id="ARBA00023136"/>
    </source>
</evidence>